<dbReference type="EMBL" id="MJBS01000089">
    <property type="protein sequence ID" value="OHE94991.1"/>
    <property type="molecule type" value="Genomic_DNA"/>
</dbReference>
<dbReference type="OrthoDB" id="3439209at2759"/>
<keyword evidence="4" id="KW-1185">Reference proteome</keyword>
<dbReference type="RefSeq" id="XP_022472153.1">
    <property type="nucleotide sequence ID" value="XM_022621277.1"/>
</dbReference>
<feature type="domain" description="Myb-like" evidence="2">
    <location>
        <begin position="411"/>
        <end position="476"/>
    </location>
</feature>
<dbReference type="AlphaFoldDB" id="A0A1G4B0T3"/>
<protein>
    <recommendedName>
        <fullName evidence="2">Myb-like domain-containing protein</fullName>
    </recommendedName>
</protein>
<evidence type="ECO:0000256" key="1">
    <source>
        <dbReference type="SAM" id="MobiDB-lite"/>
    </source>
</evidence>
<feature type="compositionally biased region" description="Basic and acidic residues" evidence="1">
    <location>
        <begin position="308"/>
        <end position="320"/>
    </location>
</feature>
<dbReference type="InterPro" id="IPR001005">
    <property type="entry name" value="SANT/Myb"/>
</dbReference>
<sequence length="491" mass="54580">MFKLAAAPWGFHGSDIFAFEQDMKVRAQQRSHIRRERKLFARNSHKIPFNIRSTQQPGDMSSEDWSLAVTPDGVQDSFEAQQLRNRYLAGTAGSPYADPDHGTFFQRMQRFDGSLNGRRPVMDHNQTWQSFGVADTTDVQSMFAPMPYQYDISAIDGLPMSASHSICHGMSTSSPVFAASDVGTSFGSFSSVGAPTLLESCSFSSSDGSAIITSPSDKFEYANSPFTSSSMVTEDFNGIKTAPPSPPPFSEPTSIIYFPTPQEQLAEHQRQMEGQQVAMNAVAIEGSHSSFRGVKAENSKQQILLSKPRKELPEKPRSSRADSSSSSRRRASPPRKAIPSTHKTELRPKQSKPSPAQPSMVDLAERSAKDEYLLKAKQEGLTYREIRVKGNFSEAESTLRGRYRTLTKSKEARVRKPEWTDKDVHLLQRAVRKFAKGNDPASTKIPWKQVAEYIQRNGGSYLFGNATCRKKWDELMLVASGHQVGDFGALE</sequence>
<gene>
    <name evidence="3" type="ORF">CORC01_09648</name>
</gene>
<dbReference type="Proteomes" id="UP000176998">
    <property type="component" value="Unassembled WGS sequence"/>
</dbReference>
<evidence type="ECO:0000313" key="3">
    <source>
        <dbReference type="EMBL" id="OHE94991.1"/>
    </source>
</evidence>
<organism evidence="3 4">
    <name type="scientific">Colletotrichum orchidophilum</name>
    <dbReference type="NCBI Taxonomy" id="1209926"/>
    <lineage>
        <taxon>Eukaryota</taxon>
        <taxon>Fungi</taxon>
        <taxon>Dikarya</taxon>
        <taxon>Ascomycota</taxon>
        <taxon>Pezizomycotina</taxon>
        <taxon>Sordariomycetes</taxon>
        <taxon>Hypocreomycetidae</taxon>
        <taxon>Glomerellales</taxon>
        <taxon>Glomerellaceae</taxon>
        <taxon>Colletotrichum</taxon>
    </lineage>
</organism>
<reference evidence="3 4" key="1">
    <citation type="submission" date="2016-09" db="EMBL/GenBank/DDBJ databases">
        <authorList>
            <person name="Capua I."/>
            <person name="De Benedictis P."/>
            <person name="Joannis T."/>
            <person name="Lombin L.H."/>
            <person name="Cattoli G."/>
        </authorList>
    </citation>
    <scope>NUCLEOTIDE SEQUENCE [LARGE SCALE GENOMIC DNA]</scope>
    <source>
        <strain evidence="3 4">IMI 309357</strain>
    </source>
</reference>
<evidence type="ECO:0000313" key="4">
    <source>
        <dbReference type="Proteomes" id="UP000176998"/>
    </source>
</evidence>
<dbReference type="STRING" id="1209926.A0A1G4B0T3"/>
<dbReference type="PROSITE" id="PS50090">
    <property type="entry name" value="MYB_LIKE"/>
    <property type="match status" value="1"/>
</dbReference>
<dbReference type="Gene3D" id="1.10.10.60">
    <property type="entry name" value="Homeodomain-like"/>
    <property type="match status" value="1"/>
</dbReference>
<feature type="region of interest" description="Disordered" evidence="1">
    <location>
        <begin position="290"/>
        <end position="362"/>
    </location>
</feature>
<evidence type="ECO:0000259" key="2">
    <source>
        <dbReference type="PROSITE" id="PS50090"/>
    </source>
</evidence>
<name>A0A1G4B0T3_9PEZI</name>
<dbReference type="GeneID" id="34562787"/>
<accession>A0A1G4B0T3</accession>
<proteinExistence type="predicted"/>
<comment type="caution">
    <text evidence="3">The sequence shown here is derived from an EMBL/GenBank/DDBJ whole genome shotgun (WGS) entry which is preliminary data.</text>
</comment>